<dbReference type="PANTHER" id="PTHR22893:SF91">
    <property type="entry name" value="NADPH DEHYDROGENASE 2-RELATED"/>
    <property type="match status" value="1"/>
</dbReference>
<dbReference type="GO" id="GO:0016628">
    <property type="term" value="F:oxidoreductase activity, acting on the CH-CH group of donors, NAD or NADP as acceptor"/>
    <property type="evidence" value="ECO:0007669"/>
    <property type="project" value="UniProtKB-ARBA"/>
</dbReference>
<dbReference type="InterPro" id="IPR013785">
    <property type="entry name" value="Aldolase_TIM"/>
</dbReference>
<dbReference type="FunFam" id="3.20.20.70:FF:000059">
    <property type="entry name" value="N-ethylmaleimide reductase, FMN-linked"/>
    <property type="match status" value="1"/>
</dbReference>
<evidence type="ECO:0000313" key="5">
    <source>
        <dbReference type="EMBL" id="KTD69468.1"/>
    </source>
</evidence>
<comment type="similarity">
    <text evidence="2">Belongs to the NADH:flavin oxidoreductase/NADH oxidase family.</text>
</comment>
<dbReference type="GO" id="GO:0005829">
    <property type="term" value="C:cytosol"/>
    <property type="evidence" value="ECO:0007669"/>
    <property type="project" value="TreeGrafter"/>
</dbReference>
<dbReference type="PANTHER" id="PTHR22893">
    <property type="entry name" value="NADH OXIDOREDUCTASE-RELATED"/>
    <property type="match status" value="1"/>
</dbReference>
<dbReference type="PATRIC" id="fig|947033.5.peg.2787"/>
<comment type="cofactor">
    <cofactor evidence="1">
        <name>FMN</name>
        <dbReference type="ChEBI" id="CHEBI:58210"/>
    </cofactor>
</comment>
<dbReference type="Pfam" id="PF00724">
    <property type="entry name" value="Oxidored_FMN"/>
    <property type="match status" value="1"/>
</dbReference>
<feature type="domain" description="NADH:flavin oxidoreductase/NADH oxidase N-terminal" evidence="4">
    <location>
        <begin position="8"/>
        <end position="331"/>
    </location>
</feature>
<keyword evidence="3" id="KW-0560">Oxidoreductase</keyword>
<dbReference type="OrthoDB" id="8523426at2"/>
<dbReference type="RefSeq" id="WP_058511404.1">
    <property type="nucleotide sequence ID" value="NZ_LNYY01000019.1"/>
</dbReference>
<dbReference type="Gene3D" id="3.20.20.70">
    <property type="entry name" value="Aldolase class I"/>
    <property type="match status" value="1"/>
</dbReference>
<evidence type="ECO:0000259" key="4">
    <source>
        <dbReference type="Pfam" id="PF00724"/>
    </source>
</evidence>
<dbReference type="EMBL" id="LNYY01000019">
    <property type="protein sequence ID" value="KTD69468.1"/>
    <property type="molecule type" value="Genomic_DNA"/>
</dbReference>
<sequence length="358" mass="39191">MNSLILSKPLTKGTLIFKNRVFMAPMTRSRATQQIPIDLMADYYAQRASAGLIFTEATQVSPQGVGYIFTPGIHSQEQVSGWQKVTQKVHAQGGKIYLQLWHVGRVSHPDFHGGALPVAPSAIGFSGQSFTLSGPKDVVTPRALELYEIKEIIADFKKSAQLAKDSGFDGVEIHGANGYLPAQFLEDGTNKRTDEYGGSVINRARFLIELTQAVIDVWGPERVSVRISPNNPFNGMQDSNPKEIYLYLVEQLEKLHLGMLHLVESAQLPEGVEPLAPAIRKLFSGFLVLNAGYNQQTAEAAINDGLADAVSFGSKFIANPDLPERFAKDFPLAIPDPATFYGGAEKGYTDYVKMEIMG</sequence>
<dbReference type="Proteomes" id="UP000054926">
    <property type="component" value="Unassembled WGS sequence"/>
</dbReference>
<dbReference type="STRING" id="947033.Lste_2626"/>
<dbReference type="InterPro" id="IPR001155">
    <property type="entry name" value="OxRdtase_FMN_N"/>
</dbReference>
<protein>
    <submittedName>
        <fullName evidence="5">NADH-dependent flavin oxidoreductase, Oye family</fullName>
    </submittedName>
</protein>
<dbReference type="AlphaFoldDB" id="A0A0W0ZJ79"/>
<dbReference type="SUPFAM" id="SSF51395">
    <property type="entry name" value="FMN-linked oxidoreductases"/>
    <property type="match status" value="1"/>
</dbReference>
<name>A0A0W0ZJ79_9GAMM</name>
<evidence type="ECO:0000256" key="2">
    <source>
        <dbReference type="ARBA" id="ARBA00005979"/>
    </source>
</evidence>
<evidence type="ECO:0000256" key="3">
    <source>
        <dbReference type="ARBA" id="ARBA00023002"/>
    </source>
</evidence>
<evidence type="ECO:0000256" key="1">
    <source>
        <dbReference type="ARBA" id="ARBA00001917"/>
    </source>
</evidence>
<reference evidence="5 6" key="1">
    <citation type="submission" date="2015-11" db="EMBL/GenBank/DDBJ databases">
        <title>Genomic analysis of 38 Legionella species identifies large and diverse effector repertoires.</title>
        <authorList>
            <person name="Burstein D."/>
            <person name="Amaro F."/>
            <person name="Zusman T."/>
            <person name="Lifshitz Z."/>
            <person name="Cohen O."/>
            <person name="Gilbert J.A."/>
            <person name="Pupko T."/>
            <person name="Shuman H.A."/>
            <person name="Segal G."/>
        </authorList>
    </citation>
    <scope>NUCLEOTIDE SEQUENCE [LARGE SCALE GENOMIC DNA]</scope>
    <source>
        <strain evidence="5 6">IMVS3376</strain>
    </source>
</reference>
<keyword evidence="6" id="KW-1185">Reference proteome</keyword>
<evidence type="ECO:0000313" key="6">
    <source>
        <dbReference type="Proteomes" id="UP000054926"/>
    </source>
</evidence>
<gene>
    <name evidence="5" type="ORF">Lste_2626</name>
</gene>
<comment type="caution">
    <text evidence="5">The sequence shown here is derived from an EMBL/GenBank/DDBJ whole genome shotgun (WGS) entry which is preliminary data.</text>
</comment>
<dbReference type="InterPro" id="IPR045247">
    <property type="entry name" value="Oye-like"/>
</dbReference>
<proteinExistence type="inferred from homology"/>
<organism evidence="5 6">
    <name type="scientific">Legionella steelei</name>
    <dbReference type="NCBI Taxonomy" id="947033"/>
    <lineage>
        <taxon>Bacteria</taxon>
        <taxon>Pseudomonadati</taxon>
        <taxon>Pseudomonadota</taxon>
        <taxon>Gammaproteobacteria</taxon>
        <taxon>Legionellales</taxon>
        <taxon>Legionellaceae</taxon>
        <taxon>Legionella</taxon>
    </lineage>
</organism>
<accession>A0A0W0ZJ79</accession>
<dbReference type="CDD" id="cd02933">
    <property type="entry name" value="OYE_like_FMN"/>
    <property type="match status" value="1"/>
</dbReference>
<dbReference type="GO" id="GO:0010181">
    <property type="term" value="F:FMN binding"/>
    <property type="evidence" value="ECO:0007669"/>
    <property type="project" value="InterPro"/>
</dbReference>